<proteinExistence type="predicted"/>
<reference evidence="2 3" key="1">
    <citation type="submission" date="2017-09" db="EMBL/GenBank/DDBJ databases">
        <title>Genome sequencing of Besnoitia besnoiti strain Bb-Ger1.</title>
        <authorList>
            <person name="Schares G."/>
            <person name="Venepally P."/>
            <person name="Lorenzi H.A."/>
        </authorList>
    </citation>
    <scope>NUCLEOTIDE SEQUENCE [LARGE SCALE GENOMIC DNA]</scope>
    <source>
        <strain evidence="2 3">Bb-Ger1</strain>
    </source>
</reference>
<dbReference type="Gene3D" id="1.10.418.20">
    <property type="match status" value="1"/>
</dbReference>
<dbReference type="Proteomes" id="UP000224006">
    <property type="component" value="Unassembled WGS sequence"/>
</dbReference>
<keyword evidence="3" id="KW-1185">Reference proteome</keyword>
<evidence type="ECO:0000313" key="2">
    <source>
        <dbReference type="EMBL" id="PFH31467.1"/>
    </source>
</evidence>
<organism evidence="2 3">
    <name type="scientific">Besnoitia besnoiti</name>
    <name type="common">Apicomplexan protozoan</name>
    <dbReference type="NCBI Taxonomy" id="94643"/>
    <lineage>
        <taxon>Eukaryota</taxon>
        <taxon>Sar</taxon>
        <taxon>Alveolata</taxon>
        <taxon>Apicomplexa</taxon>
        <taxon>Conoidasida</taxon>
        <taxon>Coccidia</taxon>
        <taxon>Eucoccidiorida</taxon>
        <taxon>Eimeriorina</taxon>
        <taxon>Sarcocystidae</taxon>
        <taxon>Besnoitia</taxon>
    </lineage>
</organism>
<dbReference type="VEuPathDB" id="ToxoDB:BESB_029020"/>
<dbReference type="RefSeq" id="XP_029215476.1">
    <property type="nucleotide sequence ID" value="XM_029361576.1"/>
</dbReference>
<dbReference type="GO" id="GO:0006508">
    <property type="term" value="P:proteolysis"/>
    <property type="evidence" value="ECO:0007669"/>
    <property type="project" value="UniProtKB-KW"/>
</dbReference>
<keyword evidence="2" id="KW-0378">Hydrolase</keyword>
<dbReference type="GO" id="GO:0008233">
    <property type="term" value="F:peptidase activity"/>
    <property type="evidence" value="ECO:0007669"/>
    <property type="project" value="UniProtKB-KW"/>
</dbReference>
<dbReference type="EMBL" id="NWUJ01000015">
    <property type="protein sequence ID" value="PFH31467.1"/>
    <property type="molecule type" value="Genomic_DNA"/>
</dbReference>
<dbReference type="GeneID" id="40307954"/>
<feature type="region of interest" description="Disordered" evidence="1">
    <location>
        <begin position="1"/>
        <end position="43"/>
    </location>
</feature>
<comment type="caution">
    <text evidence="2">The sequence shown here is derived from an EMBL/GenBank/DDBJ whole genome shotgun (WGS) entry which is preliminary data.</text>
</comment>
<dbReference type="KEGG" id="bbes:BESB_029020"/>
<evidence type="ECO:0000256" key="1">
    <source>
        <dbReference type="SAM" id="MobiDB-lite"/>
    </source>
</evidence>
<evidence type="ECO:0000313" key="3">
    <source>
        <dbReference type="Proteomes" id="UP000224006"/>
    </source>
</evidence>
<name>A0A2A9M748_BESBE</name>
<sequence>MPSEWPAAAGAASNGSGEGLFHKPRKKRRLLVDSDDDGGGGVEDKCDKATATWLTQTVDKKAEDARACERPLPDGTTKALLVPLGSLRVRRRSRVFDRARGEQFKHFLNKESQVPLSLRHGLQLLNGACFSAKDAVPNPREIPQRENGFDCGVFVIAFVLRLVLHPDSLRSLIRRRQQLHKMITYIHNHPEWEENSEDIEQVKTLLLDGLPLSLSRLSAVVNVLGAKCRRG</sequence>
<dbReference type="AlphaFoldDB" id="A0A2A9M748"/>
<gene>
    <name evidence="2" type="ORF">BESB_029020</name>
</gene>
<keyword evidence="2" id="KW-0645">Protease</keyword>
<dbReference type="SUPFAM" id="SSF54001">
    <property type="entry name" value="Cysteine proteinases"/>
    <property type="match status" value="1"/>
</dbReference>
<accession>A0A2A9M748</accession>
<dbReference type="InterPro" id="IPR038765">
    <property type="entry name" value="Papain-like_cys_pep_sf"/>
</dbReference>
<protein>
    <submittedName>
        <fullName evidence="2">Ulp1 protease family, C-terminal catalytic domain-containing protein</fullName>
    </submittedName>
</protein>